<dbReference type="EMBL" id="QBMC01000084">
    <property type="protein sequence ID" value="PZO16076.1"/>
    <property type="molecule type" value="Genomic_DNA"/>
</dbReference>
<reference evidence="1 2" key="2">
    <citation type="submission" date="2018-06" db="EMBL/GenBank/DDBJ databases">
        <title>Metagenomic assembly of (sub)arctic Cyanobacteria and their associated microbiome from non-axenic cultures.</title>
        <authorList>
            <person name="Baurain D."/>
        </authorList>
    </citation>
    <scope>NUCLEOTIDE SEQUENCE [LARGE SCALE GENOMIC DNA]</scope>
    <source>
        <strain evidence="1">ULC129bin1</strain>
    </source>
</reference>
<evidence type="ECO:0000313" key="1">
    <source>
        <dbReference type="EMBL" id="PZO16076.1"/>
    </source>
</evidence>
<dbReference type="PANTHER" id="PTHR10285">
    <property type="entry name" value="URIDINE KINASE"/>
    <property type="match status" value="1"/>
</dbReference>
<comment type="caution">
    <text evidence="1">The sequence shown here is derived from an EMBL/GenBank/DDBJ whole genome shotgun (WGS) entry which is preliminary data.</text>
</comment>
<protein>
    <submittedName>
        <fullName evidence="1">Glycerate kinase</fullName>
    </submittedName>
</protein>
<sequence length="365" mass="40808">MSLSPIWPIVTAWGEGQPPSSQDHQKLIDWELKHSDRASAWKIDAENVRAILANRALVLQSLHQSLHDSKVTLPLPDSWQSHTELLWTFWLPFAQQLNAQQKALGRPLIQGILGGQGTGKTTLTQGLSVILSLMGQSTAQLSLDDLYFSYGDRLKLQQSDPRFLWRGPPGTHDIELGVRTLNAIKTAAPGSKVSLPQFDKSLHQGQGDRTSPTLQPAPSIFFFEGWFVGATPLDDALFADLRIALPSPIETPEDRQFARDMNRQLQQYQPLWAMLDSLVVLLQEDYRLSYDWRLQAEQQMRAAGKAGLSDEKIASFVTYFWKALHPELFISPLADSTAKAPSGRRKARLVVKVGQGHTLRALYSP</sequence>
<name>A0A2W4U445_9CYAN</name>
<dbReference type="Gene3D" id="3.40.50.300">
    <property type="entry name" value="P-loop containing nucleotide triphosphate hydrolases"/>
    <property type="match status" value="1"/>
</dbReference>
<keyword evidence="1" id="KW-0808">Transferase</keyword>
<keyword evidence="1" id="KW-0418">Kinase</keyword>
<evidence type="ECO:0000313" key="2">
    <source>
        <dbReference type="Proteomes" id="UP000249354"/>
    </source>
</evidence>
<dbReference type="Proteomes" id="UP000249354">
    <property type="component" value="Unassembled WGS sequence"/>
</dbReference>
<accession>A0A2W4U445</accession>
<organism evidence="1 2">
    <name type="scientific">Leptolyngbya foveolarum</name>
    <dbReference type="NCBI Taxonomy" id="47253"/>
    <lineage>
        <taxon>Bacteria</taxon>
        <taxon>Bacillati</taxon>
        <taxon>Cyanobacteriota</taxon>
        <taxon>Cyanophyceae</taxon>
        <taxon>Leptolyngbyales</taxon>
        <taxon>Leptolyngbyaceae</taxon>
        <taxon>Leptolyngbya group</taxon>
        <taxon>Leptolyngbya</taxon>
    </lineage>
</organism>
<dbReference type="InterPro" id="IPR027417">
    <property type="entry name" value="P-loop_NTPase"/>
</dbReference>
<gene>
    <name evidence="1" type="ORF">DCF25_12820</name>
</gene>
<dbReference type="SUPFAM" id="SSF52540">
    <property type="entry name" value="P-loop containing nucleoside triphosphate hydrolases"/>
    <property type="match status" value="1"/>
</dbReference>
<dbReference type="AlphaFoldDB" id="A0A2W4U445"/>
<dbReference type="GO" id="GO:0016301">
    <property type="term" value="F:kinase activity"/>
    <property type="evidence" value="ECO:0007669"/>
    <property type="project" value="UniProtKB-KW"/>
</dbReference>
<proteinExistence type="predicted"/>
<reference evidence="2" key="1">
    <citation type="submission" date="2018-04" db="EMBL/GenBank/DDBJ databases">
        <authorList>
            <person name="Cornet L."/>
        </authorList>
    </citation>
    <scope>NUCLEOTIDE SEQUENCE [LARGE SCALE GENOMIC DNA]</scope>
</reference>